<gene>
    <name evidence="8" type="ORF">ACFOEN_12340</name>
</gene>
<dbReference type="Gene3D" id="3.40.50.970">
    <property type="match status" value="1"/>
</dbReference>
<evidence type="ECO:0000259" key="7">
    <source>
        <dbReference type="PROSITE" id="PS51379"/>
    </source>
</evidence>
<dbReference type="Pfam" id="PF02775">
    <property type="entry name" value="TPP_enzyme_C"/>
    <property type="match status" value="1"/>
</dbReference>
<dbReference type="PANTHER" id="PTHR48084:SF3">
    <property type="entry name" value="SUBUNIT OF PYRUVATE:FLAVODOXIN OXIDOREDUCTASE"/>
    <property type="match status" value="1"/>
</dbReference>
<dbReference type="Gene3D" id="3.40.920.10">
    <property type="entry name" value="Pyruvate-ferredoxin oxidoreductase, PFOR, domain III"/>
    <property type="match status" value="1"/>
</dbReference>
<dbReference type="InterPro" id="IPR011766">
    <property type="entry name" value="TPP_enzyme_TPP-bd"/>
</dbReference>
<dbReference type="InterPro" id="IPR009014">
    <property type="entry name" value="Transketo_C/PFOR_II"/>
</dbReference>
<evidence type="ECO:0000256" key="1">
    <source>
        <dbReference type="ARBA" id="ARBA00022448"/>
    </source>
</evidence>
<dbReference type="NCBIfam" id="NF009588">
    <property type="entry name" value="PRK13029.1"/>
    <property type="match status" value="1"/>
</dbReference>
<dbReference type="Pfam" id="PF20169">
    <property type="entry name" value="DUF6537"/>
    <property type="match status" value="1"/>
</dbReference>
<keyword evidence="2" id="KW-0004">4Fe-4S</keyword>
<dbReference type="InterPro" id="IPR017896">
    <property type="entry name" value="4Fe4S_Fe-S-bd"/>
</dbReference>
<dbReference type="InterPro" id="IPR051457">
    <property type="entry name" value="2-oxoacid:Fd_oxidoreductase"/>
</dbReference>
<dbReference type="EMBL" id="JBHRTI010000007">
    <property type="protein sequence ID" value="MFC3148411.1"/>
    <property type="molecule type" value="Genomic_DNA"/>
</dbReference>
<dbReference type="PROSITE" id="PS51379">
    <property type="entry name" value="4FE4S_FER_2"/>
    <property type="match status" value="1"/>
</dbReference>
<dbReference type="InterPro" id="IPR029061">
    <property type="entry name" value="THDP-binding"/>
</dbReference>
<dbReference type="CDD" id="cd02008">
    <property type="entry name" value="TPP_IOR_alpha"/>
    <property type="match status" value="1"/>
</dbReference>
<accession>A0ABV7H775</accession>
<name>A0ABV7H775_9BURK</name>
<keyword evidence="2" id="KW-0479">Metal-binding</keyword>
<keyword evidence="6" id="KW-0411">Iron-sulfur</keyword>
<dbReference type="InterPro" id="IPR002869">
    <property type="entry name" value="Pyrv_flavodox_OxRed_cen"/>
</dbReference>
<dbReference type="SUPFAM" id="SSF52518">
    <property type="entry name" value="Thiamin diphosphate-binding fold (THDP-binding)"/>
    <property type="match status" value="2"/>
</dbReference>
<reference evidence="9" key="1">
    <citation type="journal article" date="2019" name="Int. J. Syst. Evol. Microbiol.">
        <title>The Global Catalogue of Microorganisms (GCM) 10K type strain sequencing project: providing services to taxonomists for standard genome sequencing and annotation.</title>
        <authorList>
            <consortium name="The Broad Institute Genomics Platform"/>
            <consortium name="The Broad Institute Genome Sequencing Center for Infectious Disease"/>
            <person name="Wu L."/>
            <person name="Ma J."/>
        </authorList>
    </citation>
    <scope>NUCLEOTIDE SEQUENCE [LARGE SCALE GENOMIC DNA]</scope>
    <source>
        <strain evidence="9">KCTC 52168</strain>
    </source>
</reference>
<evidence type="ECO:0000313" key="8">
    <source>
        <dbReference type="EMBL" id="MFC3148411.1"/>
    </source>
</evidence>
<comment type="caution">
    <text evidence="8">The sequence shown here is derived from an EMBL/GenBank/DDBJ whole genome shotgun (WGS) entry which is preliminary data.</text>
</comment>
<dbReference type="RefSeq" id="WP_377304365.1">
    <property type="nucleotide sequence ID" value="NZ_CP180191.1"/>
</dbReference>
<evidence type="ECO:0000256" key="2">
    <source>
        <dbReference type="ARBA" id="ARBA00022485"/>
    </source>
</evidence>
<keyword evidence="9" id="KW-1185">Reference proteome</keyword>
<dbReference type="Pfam" id="PF01558">
    <property type="entry name" value="POR"/>
    <property type="match status" value="1"/>
</dbReference>
<keyword evidence="1" id="KW-0813">Transport</keyword>
<dbReference type="SUPFAM" id="SSF52922">
    <property type="entry name" value="TK C-terminal domain-like"/>
    <property type="match status" value="1"/>
</dbReference>
<sequence length="1185" mass="130498">MNAPLSAEVRAALSNVTLDDRYTLERGAAYMSGTQALLRLLMLQRLRDQMAGLNTAGFLTGYRGSPLGGVDQMAWKASKYLKKHHVHFQPGLNEDLAATSVWGTQQVNMYQGAKYDGVYGMWYGKGPGVDRCGDVFKHANAAGTSKHGGVIVLAGDDHSAKSSTLPHQSDHILKACMIPVFFPATVQEYLDLGVHAYAMSRYAGVWVGFKVVTEVVEATARVMVDPERVNIVIPDFRLPPDGLNIRWPDTPLAQEARLLDYKAYAALAYCRANKLNYTVYDSPNAKLGIVSTGKAYLDTRQALEDLGLDERTCAQIGLRLYKVGMVWPLESQGVQEFARGLREILVVEEKRQMIEYQLKEELYNFPDGQRPRVIGKFDEKGEWAMPHGQWLLPAHYEFSPAMIAKAIASRILNTALGIELSADVRSRIEARIAIIEAKERALAKPRVTADRKPWFCSGCPHNTSTVVPEGSRALGGIGCHYMATWMDRGTETFTQMGGEGVPWIGQAPFTETQHIFANLGDGTYFHSGSTAIRAAIAAGVNITYKILYNDAVAMTGGQPVDGMISVPHIANQMHAEGAKKIVVVTDEPEKYNAAIQLPAGTTIRHRDDLDAVQRELRETPGCTILIYDQTCASEKRRRRKKIVDGKPSFPDPARRTVINEAVCEGCGDCSVKSNCLSVEPLETEYGTKRKINQSSCNKDFSCLKGFCPSFVTVEGGKLKKGKGTGKVSIPALPEPVIPELTGTHSTLITGVGGTGVVTIGQLIGMAAHLEGKGLSVLDMAGLAQKGGAVWSHVQIAPRQEDLFATRIATGEADLILGCDQIVSAYNETLGKIREHHTKVVMNSAVSPTAEFIKNRNWSFPGADTTRDIHEAVADPANVAFVDASALATKLLGDGLYTNPFVMGFAWQRGWLPLRLETLMRAIELNGVSVEQNKQAFEWGRYAAHDLEAVKRIADPESNVVEIKRVSKTVDEVITDRTEFLTKYQDAAYAQRYVNLVNKVRAAEAKIGGDKLSMAVSRFFFKLMAYKDEYEVARLYAESGFAEKIASQFEGDYKLNFYLAPPLLAKKNPDGTLKKGQYGPWVFTAFKYLAKMRKFRGTWLDVFGKTEERRMERALISEYEQMIDALLPKLSADNLKVAVELASLPDQIRGYGHVKEKAVHEAKAKKELLMKQFTAPVIPIKAASAA</sequence>
<dbReference type="SUPFAM" id="SSF53323">
    <property type="entry name" value="Pyruvate-ferredoxin oxidoreductase, PFOR, domain III"/>
    <property type="match status" value="1"/>
</dbReference>
<evidence type="ECO:0000256" key="4">
    <source>
        <dbReference type="ARBA" id="ARBA00023002"/>
    </source>
</evidence>
<keyword evidence="5" id="KW-0408">Iron</keyword>
<evidence type="ECO:0000313" key="9">
    <source>
        <dbReference type="Proteomes" id="UP001595556"/>
    </source>
</evidence>
<dbReference type="NCBIfam" id="NF009589">
    <property type="entry name" value="PRK13030.1"/>
    <property type="match status" value="1"/>
</dbReference>
<dbReference type="InterPro" id="IPR019752">
    <property type="entry name" value="Pyrv/ketoisovalerate_OxRed_cat"/>
</dbReference>
<protein>
    <submittedName>
        <fullName evidence="8">Indolepyruvate ferredoxin oxidoreductase family protein</fullName>
    </submittedName>
</protein>
<dbReference type="InterPro" id="IPR002880">
    <property type="entry name" value="Pyrv_Fd/Flavodoxin_OxRdtase_N"/>
</dbReference>
<evidence type="ECO:0000256" key="3">
    <source>
        <dbReference type="ARBA" id="ARBA00022982"/>
    </source>
</evidence>
<evidence type="ECO:0000256" key="5">
    <source>
        <dbReference type="ARBA" id="ARBA00023004"/>
    </source>
</evidence>
<dbReference type="InterPro" id="IPR046667">
    <property type="entry name" value="DUF6537"/>
</dbReference>
<dbReference type="Proteomes" id="UP001595556">
    <property type="component" value="Unassembled WGS sequence"/>
</dbReference>
<feature type="domain" description="4Fe-4S ferredoxin-type" evidence="7">
    <location>
        <begin position="654"/>
        <end position="686"/>
    </location>
</feature>
<keyword evidence="3" id="KW-0249">Electron transport</keyword>
<dbReference type="PANTHER" id="PTHR48084">
    <property type="entry name" value="2-OXOGLUTARATE OXIDOREDUCTASE SUBUNIT KORB-RELATED"/>
    <property type="match status" value="1"/>
</dbReference>
<proteinExistence type="predicted"/>
<dbReference type="CDD" id="cd07034">
    <property type="entry name" value="TPP_PYR_PFOR_IOR-alpha_like"/>
    <property type="match status" value="1"/>
</dbReference>
<evidence type="ECO:0000256" key="6">
    <source>
        <dbReference type="ARBA" id="ARBA00023014"/>
    </source>
</evidence>
<organism evidence="8 9">
    <name type="scientific">Piscinibacterium candidicorallinum</name>
    <dbReference type="NCBI Taxonomy" id="1793872"/>
    <lineage>
        <taxon>Bacteria</taxon>
        <taxon>Pseudomonadati</taxon>
        <taxon>Pseudomonadota</taxon>
        <taxon>Betaproteobacteria</taxon>
        <taxon>Burkholderiales</taxon>
        <taxon>Piscinibacterium</taxon>
    </lineage>
</organism>
<keyword evidence="4" id="KW-0560">Oxidoreductase</keyword>